<dbReference type="InterPro" id="IPR026907">
    <property type="entry name" value="GCIP-like"/>
</dbReference>
<evidence type="ECO:0000313" key="2">
    <source>
        <dbReference type="EMBL" id="POS83860.1"/>
    </source>
</evidence>
<dbReference type="OrthoDB" id="4088536at2759"/>
<feature type="domain" description="Cyclin-D1-binding protein 1-like N-terminal" evidence="1">
    <location>
        <begin position="55"/>
        <end position="199"/>
    </location>
</feature>
<dbReference type="STRING" id="225359.A0A2S4PP95"/>
<dbReference type="EMBL" id="PEDP01001309">
    <property type="protein sequence ID" value="POS83860.1"/>
    <property type="molecule type" value="Genomic_DNA"/>
</dbReference>
<proteinExistence type="predicted"/>
<dbReference type="PANTHER" id="PTHR15492:SF1">
    <property type="entry name" value="CYCLIN-D1-BINDING PROTEIN 1"/>
    <property type="match status" value="1"/>
</dbReference>
<comment type="caution">
    <text evidence="2">The sequence shown here is derived from an EMBL/GenBank/DDBJ whole genome shotgun (WGS) entry which is preliminary data.</text>
</comment>
<protein>
    <recommendedName>
        <fullName evidence="1">Cyclin-D1-binding protein 1-like N-terminal domain-containing protein</fullName>
    </recommendedName>
</protein>
<evidence type="ECO:0000259" key="1">
    <source>
        <dbReference type="Pfam" id="PF13324"/>
    </source>
</evidence>
<name>A0A2S4PP95_9PEZI</name>
<dbReference type="InterPro" id="IPR049317">
    <property type="entry name" value="GCIP-like_N"/>
</dbReference>
<evidence type="ECO:0000313" key="3">
    <source>
        <dbReference type="Proteomes" id="UP000237438"/>
    </source>
</evidence>
<organism evidence="2 3">
    <name type="scientific">Erysiphe pulchra</name>
    <dbReference type="NCBI Taxonomy" id="225359"/>
    <lineage>
        <taxon>Eukaryota</taxon>
        <taxon>Fungi</taxon>
        <taxon>Dikarya</taxon>
        <taxon>Ascomycota</taxon>
        <taxon>Pezizomycotina</taxon>
        <taxon>Leotiomycetes</taxon>
        <taxon>Erysiphales</taxon>
        <taxon>Erysiphaceae</taxon>
        <taxon>Erysiphe</taxon>
    </lineage>
</organism>
<dbReference type="Pfam" id="PF13324">
    <property type="entry name" value="GCIP_N"/>
    <property type="match status" value="1"/>
</dbReference>
<dbReference type="Proteomes" id="UP000237438">
    <property type="component" value="Unassembled WGS sequence"/>
</dbReference>
<keyword evidence="3" id="KW-1185">Reference proteome</keyword>
<dbReference type="AlphaFoldDB" id="A0A2S4PP95"/>
<dbReference type="Gene3D" id="1.20.1420.10">
    <property type="entry name" value="Talin, central domain"/>
    <property type="match status" value="1"/>
</dbReference>
<dbReference type="GO" id="GO:0005634">
    <property type="term" value="C:nucleus"/>
    <property type="evidence" value="ECO:0007669"/>
    <property type="project" value="TreeGrafter"/>
</dbReference>
<gene>
    <name evidence="2" type="ORF">EPUL_004028</name>
</gene>
<reference evidence="2 3" key="1">
    <citation type="submission" date="2017-10" db="EMBL/GenBank/DDBJ databases">
        <title>Development of genomic resources for the powdery mildew, Erysiphe pulchra.</title>
        <authorList>
            <person name="Wadl P.A."/>
            <person name="Mack B.M."/>
            <person name="Moore G."/>
            <person name="Beltz S.B."/>
        </authorList>
    </citation>
    <scope>NUCLEOTIDE SEQUENCE [LARGE SCALE GENOMIC DNA]</scope>
    <source>
        <strain evidence="2">Cflorida</strain>
    </source>
</reference>
<sequence length="370" mass="41940">MLVANSKTENDFPELEECINNTLKFLHDVQNQEISNLGAPFELGKENALDLAYETVDLIRAHATKLSLLVLNPPFISSAFLKTLCELTESLIPSLVHAVNLCRPTEYTLLFSREIKYRATQIIIAFTSLIKTIPLEKQILSEKSLEGKIVLAKTGIIWESCDAIKRLKRIGIDGYLIGITQNYIDLIKDASEELQEWAKEEGFDERQIATEEKNFELDTLSAKLDESEAIPKCTSSDDVDKIQQRFQVARNKLRLLVLMFQATIKRRLKTLPSLPQNQLEKSKNELDRIAIVKVLDHVLDMMKVISNLIDDLAGSFYDFDIQKIDEEMKECFSMGSRVAELLADNWEGKPDGFSAWASYNLSIIISCAIC</sequence>
<dbReference type="PANTHER" id="PTHR15492">
    <property type="entry name" value="CYCLIN D1-BINDING PROTEIN 1"/>
    <property type="match status" value="1"/>
</dbReference>
<accession>A0A2S4PP95</accession>
<dbReference type="Gene3D" id="1.20.1410.10">
    <property type="entry name" value="I/LWEQ domain"/>
    <property type="match status" value="1"/>
</dbReference>